<dbReference type="GO" id="GO:0055085">
    <property type="term" value="P:transmembrane transport"/>
    <property type="evidence" value="ECO:0007669"/>
    <property type="project" value="InterPro"/>
</dbReference>
<protein>
    <recommendedName>
        <fullName evidence="14">Mitochondrial carrier protein</fullName>
    </recommendedName>
</protein>
<evidence type="ECO:0000256" key="4">
    <source>
        <dbReference type="ARBA" id="ARBA00022737"/>
    </source>
</evidence>
<feature type="repeat" description="Solcar" evidence="6">
    <location>
        <begin position="1"/>
        <end position="77"/>
    </location>
</feature>
<comment type="caution">
    <text evidence="10">The sequence shown here is derived from an EMBL/GenBank/DDBJ whole genome shotgun (WGS) entry which is preliminary data.</text>
</comment>
<gene>
    <name evidence="10" type="ORF">BBI17_003675</name>
    <name evidence="11" type="ORF">BBO99_00003656</name>
    <name evidence="9" type="ORF">JM16_003536</name>
    <name evidence="8" type="ORF">JM18_006285</name>
</gene>
<evidence type="ECO:0000256" key="6">
    <source>
        <dbReference type="PROSITE-ProRule" id="PRU00282"/>
    </source>
</evidence>
<keyword evidence="12" id="KW-1185">Reference proteome</keyword>
<proteinExistence type="inferred from homology"/>
<reference evidence="12 13" key="2">
    <citation type="submission" date="2018-07" db="EMBL/GenBank/DDBJ databases">
        <title>Genome sequencing of oomycete isolates from Chile give support for New Zealand origin for Phytophthora kernoviae and make available the first Nothophytophthora sp. genome.</title>
        <authorList>
            <person name="Studholme D.J."/>
            <person name="Sanfuentes E."/>
            <person name="Panda P."/>
            <person name="Hill R."/>
            <person name="Sambles C."/>
            <person name="Grant M."/>
            <person name="Williams N.M."/>
            <person name="Mcdougal R.L."/>
        </authorList>
    </citation>
    <scope>NUCLEOTIDE SEQUENCE [LARGE SCALE GENOMIC DNA]</scope>
    <source>
        <strain evidence="10">Chile2</strain>
        <strain evidence="11">Chile4</strain>
    </source>
</reference>
<dbReference type="InterPro" id="IPR002067">
    <property type="entry name" value="MCP"/>
</dbReference>
<dbReference type="InterPro" id="IPR023395">
    <property type="entry name" value="MCP_dom_sf"/>
</dbReference>
<evidence type="ECO:0000256" key="2">
    <source>
        <dbReference type="ARBA" id="ARBA00022448"/>
    </source>
</evidence>
<comment type="subcellular location">
    <subcellularLocation>
        <location evidence="1">Membrane</location>
        <topology evidence="1">Multi-pass membrane protein</topology>
    </subcellularLocation>
</comment>
<evidence type="ECO:0008006" key="14">
    <source>
        <dbReference type="Google" id="ProtNLM"/>
    </source>
</evidence>
<dbReference type="SUPFAM" id="SSF103506">
    <property type="entry name" value="Mitochondrial carrier"/>
    <property type="match status" value="1"/>
</dbReference>
<keyword evidence="5 6" id="KW-0472">Membrane</keyword>
<evidence type="ECO:0000256" key="7">
    <source>
        <dbReference type="RuleBase" id="RU000488"/>
    </source>
</evidence>
<dbReference type="Proteomes" id="UP000785171">
    <property type="component" value="Unassembled WGS sequence"/>
</dbReference>
<evidence type="ECO:0000256" key="3">
    <source>
        <dbReference type="ARBA" id="ARBA00022692"/>
    </source>
</evidence>
<sequence>MAAGGGAGIVAKTVVAPFERVKIVCQTGESVGMVQTTRSIFASEGMLGFWRGNMAACVRVVPHKAVLFAFSDFYKELFRSMDSTGNNKMPAWGPFVSGSLSGFTASIITYPLDLIRTRVSGQIGENLVYSGISHTFMRTLKEEGPRALFHIDPKANFAGKILCGGGAGVLATIFTYPNDTVRRRLQMQGAGGATRQYKNAWDCYVKLARNEGWTVYYRGLTPTLVRAMPNMGVQFATYDFLKSLIE</sequence>
<dbReference type="PRINTS" id="PR00926">
    <property type="entry name" value="MITOCARRIER"/>
</dbReference>
<evidence type="ECO:0000313" key="13">
    <source>
        <dbReference type="Proteomes" id="UP000285883"/>
    </source>
</evidence>
<dbReference type="GO" id="GO:0016020">
    <property type="term" value="C:membrane"/>
    <property type="evidence" value="ECO:0007669"/>
    <property type="project" value="UniProtKB-SubCell"/>
</dbReference>
<evidence type="ECO:0000256" key="1">
    <source>
        <dbReference type="ARBA" id="ARBA00004141"/>
    </source>
</evidence>
<evidence type="ECO:0000313" key="12">
    <source>
        <dbReference type="Proteomes" id="UP000285624"/>
    </source>
</evidence>
<feature type="repeat" description="Solcar" evidence="6">
    <location>
        <begin position="155"/>
        <end position="244"/>
    </location>
</feature>
<keyword evidence="3 6" id="KW-0812">Transmembrane</keyword>
<dbReference type="InterPro" id="IPR018108">
    <property type="entry name" value="MCP_transmembrane"/>
</dbReference>
<dbReference type="Pfam" id="PF00153">
    <property type="entry name" value="Mito_carr"/>
    <property type="match status" value="3"/>
</dbReference>
<dbReference type="Proteomes" id="UP000285624">
    <property type="component" value="Unassembled WGS sequence"/>
</dbReference>
<dbReference type="Proteomes" id="UP000792063">
    <property type="component" value="Unassembled WGS sequence"/>
</dbReference>
<reference evidence="8" key="1">
    <citation type="journal article" date="2015" name="Genom Data">
        <title>Genome sequences of six Phytophthora species associated with forests in New Zealand.</title>
        <authorList>
            <person name="Studholme D.J."/>
            <person name="McDougal R.L."/>
            <person name="Sambles C."/>
            <person name="Hansen E."/>
            <person name="Hardy G."/>
            <person name="Grant M."/>
            <person name="Ganley R.J."/>
            <person name="Williams N.M."/>
        </authorList>
    </citation>
    <scope>NUCLEOTIDE SEQUENCE</scope>
    <source>
        <strain evidence="9">NZFS 2646</strain>
        <strain evidence="8">NZFS 3630</strain>
    </source>
</reference>
<organism evidence="10 13">
    <name type="scientific">Phytophthora kernoviae</name>
    <dbReference type="NCBI Taxonomy" id="325452"/>
    <lineage>
        <taxon>Eukaryota</taxon>
        <taxon>Sar</taxon>
        <taxon>Stramenopiles</taxon>
        <taxon>Oomycota</taxon>
        <taxon>Peronosporomycetes</taxon>
        <taxon>Peronosporales</taxon>
        <taxon>Peronosporaceae</taxon>
        <taxon>Phytophthora</taxon>
    </lineage>
</organism>
<dbReference type="Proteomes" id="UP000285883">
    <property type="component" value="Unassembled WGS sequence"/>
</dbReference>
<dbReference type="PANTHER" id="PTHR24089">
    <property type="entry name" value="SOLUTE CARRIER FAMILY 25"/>
    <property type="match status" value="1"/>
</dbReference>
<evidence type="ECO:0000313" key="10">
    <source>
        <dbReference type="EMBL" id="RLN44598.1"/>
    </source>
</evidence>
<dbReference type="EMBL" id="MAYM02000270">
    <property type="protein sequence ID" value="RLN44598.1"/>
    <property type="molecule type" value="Genomic_DNA"/>
</dbReference>
<evidence type="ECO:0000256" key="5">
    <source>
        <dbReference type="ARBA" id="ARBA00023136"/>
    </source>
</evidence>
<dbReference type="PROSITE" id="PS50920">
    <property type="entry name" value="SOLCAR"/>
    <property type="match status" value="2"/>
</dbReference>
<comment type="similarity">
    <text evidence="7">Belongs to the mitochondrial carrier (TC 2.A.29) family.</text>
</comment>
<dbReference type="EMBL" id="JPWV03000059">
    <property type="protein sequence ID" value="KAG2527189.1"/>
    <property type="molecule type" value="Genomic_DNA"/>
</dbReference>
<dbReference type="AlphaFoldDB" id="A0A3R7KB10"/>
<evidence type="ECO:0000313" key="9">
    <source>
        <dbReference type="EMBL" id="KAG2527189.1"/>
    </source>
</evidence>
<reference evidence="8" key="3">
    <citation type="submission" date="2020-06" db="EMBL/GenBank/DDBJ databases">
        <authorList>
            <person name="Studholme D.J."/>
        </authorList>
    </citation>
    <scope>NUCLEOTIDE SEQUENCE</scope>
    <source>
        <strain evidence="9">NZFS 2646</strain>
        <strain evidence="8">NZFS 3630</strain>
    </source>
</reference>
<keyword evidence="2 7" id="KW-0813">Transport</keyword>
<accession>A0A3R7KB10</accession>
<dbReference type="EMBL" id="MBDN02000077">
    <property type="protein sequence ID" value="RLN81522.1"/>
    <property type="molecule type" value="Genomic_DNA"/>
</dbReference>
<dbReference type="Gene3D" id="1.50.40.10">
    <property type="entry name" value="Mitochondrial carrier domain"/>
    <property type="match status" value="2"/>
</dbReference>
<evidence type="ECO:0000313" key="8">
    <source>
        <dbReference type="EMBL" id="KAG2522099.1"/>
    </source>
</evidence>
<dbReference type="STRING" id="325452.A0A3R7KB10"/>
<keyword evidence="4" id="KW-0677">Repeat</keyword>
<dbReference type="EMBL" id="JPWU03000224">
    <property type="protein sequence ID" value="KAG2522099.1"/>
    <property type="molecule type" value="Genomic_DNA"/>
</dbReference>
<evidence type="ECO:0000313" key="11">
    <source>
        <dbReference type="EMBL" id="RLN81522.1"/>
    </source>
</evidence>
<name>A0A3R7KB10_9STRA</name>